<keyword evidence="10" id="KW-0675">Receptor</keyword>
<protein>
    <recommendedName>
        <fullName evidence="14">ER lumen protein retaining receptor</fullName>
    </recommendedName>
</protein>
<dbReference type="RefSeq" id="XP_007869233.1">
    <property type="nucleotide sequence ID" value="XM_007871042.1"/>
</dbReference>
<feature type="transmembrane region" description="Helical" evidence="11">
    <location>
        <begin position="102"/>
        <end position="123"/>
    </location>
</feature>
<proteinExistence type="inferred from homology"/>
<feature type="transmembrane region" description="Helical" evidence="11">
    <location>
        <begin position="46"/>
        <end position="64"/>
    </location>
</feature>
<organism evidence="12 13">
    <name type="scientific">Gloeophyllum trabeum (strain ATCC 11539 / FP-39264 / Madison 617)</name>
    <name type="common">Brown rot fungus</name>
    <dbReference type="NCBI Taxonomy" id="670483"/>
    <lineage>
        <taxon>Eukaryota</taxon>
        <taxon>Fungi</taxon>
        <taxon>Dikarya</taxon>
        <taxon>Basidiomycota</taxon>
        <taxon>Agaricomycotina</taxon>
        <taxon>Agaricomycetes</taxon>
        <taxon>Gloeophyllales</taxon>
        <taxon>Gloeophyllaceae</taxon>
        <taxon>Gloeophyllum</taxon>
    </lineage>
</organism>
<dbReference type="AlphaFoldDB" id="S7PX25"/>
<name>S7PX25_GLOTA</name>
<keyword evidence="7" id="KW-0653">Protein transport</keyword>
<sequence length="232" mass="26347">MSFTYCNIRLAGYIGMGSPIMHCMVFIARYIDLFALPRTNIYNTSMKLYLLSGSLITLFTLLRRHGPFSKQQQQTTLWHVLLTAAPCLLLACLAHYGGSFKWMEIAWAFSMYLAAFADIPQLVEYDRMETKDRLLTAYLVLCFYFRALYIPHWVLRYFDEGRVDPIATVSGVTQTTIYIFYGLLIVLHHSRRQATRAALDAEVQVDDVSSPGKVPIEEKVAIPVETAPATAV</sequence>
<evidence type="ECO:0000256" key="2">
    <source>
        <dbReference type="ARBA" id="ARBA00010120"/>
    </source>
</evidence>
<dbReference type="STRING" id="670483.S7PX25"/>
<dbReference type="HOGENOM" id="CLU_057784_0_0_1"/>
<accession>S7PX25</accession>
<keyword evidence="5" id="KW-0256">Endoplasmic reticulum</keyword>
<evidence type="ECO:0000256" key="11">
    <source>
        <dbReference type="SAM" id="Phobius"/>
    </source>
</evidence>
<keyword evidence="6" id="KW-0931">ER-Golgi transport</keyword>
<dbReference type="GO" id="GO:0006621">
    <property type="term" value="P:protein retention in ER lumen"/>
    <property type="evidence" value="ECO:0007669"/>
    <property type="project" value="InterPro"/>
</dbReference>
<keyword evidence="8 11" id="KW-1133">Transmembrane helix</keyword>
<feature type="transmembrane region" description="Helical" evidence="11">
    <location>
        <begin position="12"/>
        <end position="31"/>
    </location>
</feature>
<dbReference type="InterPro" id="IPR000133">
    <property type="entry name" value="ER_ret_rcpt"/>
</dbReference>
<dbReference type="GO" id="GO:0005789">
    <property type="term" value="C:endoplasmic reticulum membrane"/>
    <property type="evidence" value="ECO:0007669"/>
    <property type="project" value="UniProtKB-SubCell"/>
</dbReference>
<feature type="transmembrane region" description="Helical" evidence="11">
    <location>
        <begin position="135"/>
        <end position="154"/>
    </location>
</feature>
<evidence type="ECO:0000256" key="6">
    <source>
        <dbReference type="ARBA" id="ARBA00022892"/>
    </source>
</evidence>
<comment type="subcellular location">
    <subcellularLocation>
        <location evidence="1">Endoplasmic reticulum membrane</location>
        <topology evidence="1">Multi-pass membrane protein</topology>
    </subcellularLocation>
</comment>
<evidence type="ECO:0000256" key="8">
    <source>
        <dbReference type="ARBA" id="ARBA00022989"/>
    </source>
</evidence>
<dbReference type="PRINTS" id="PR00660">
    <property type="entry name" value="ERLUMENR"/>
</dbReference>
<keyword evidence="9 11" id="KW-0472">Membrane</keyword>
<dbReference type="Proteomes" id="UP000030669">
    <property type="component" value="Unassembled WGS sequence"/>
</dbReference>
<evidence type="ECO:0000256" key="7">
    <source>
        <dbReference type="ARBA" id="ARBA00022927"/>
    </source>
</evidence>
<evidence type="ECO:0000256" key="1">
    <source>
        <dbReference type="ARBA" id="ARBA00004477"/>
    </source>
</evidence>
<dbReference type="eggNOG" id="KOG3106">
    <property type="taxonomic scope" value="Eukaryota"/>
</dbReference>
<dbReference type="GeneID" id="19300876"/>
<evidence type="ECO:0008006" key="14">
    <source>
        <dbReference type="Google" id="ProtNLM"/>
    </source>
</evidence>
<gene>
    <name evidence="12" type="ORF">GLOTRDRAFT_122773</name>
</gene>
<dbReference type="OMA" id="VEVAWAF"/>
<dbReference type="EMBL" id="KB469308">
    <property type="protein sequence ID" value="EPQ52033.1"/>
    <property type="molecule type" value="Genomic_DNA"/>
</dbReference>
<feature type="transmembrane region" description="Helical" evidence="11">
    <location>
        <begin position="166"/>
        <end position="187"/>
    </location>
</feature>
<keyword evidence="4 11" id="KW-0812">Transmembrane</keyword>
<evidence type="ECO:0000256" key="9">
    <source>
        <dbReference type="ARBA" id="ARBA00023136"/>
    </source>
</evidence>
<reference evidence="12 13" key="1">
    <citation type="journal article" date="2012" name="Science">
        <title>The Paleozoic origin of enzymatic lignin decomposition reconstructed from 31 fungal genomes.</title>
        <authorList>
            <person name="Floudas D."/>
            <person name="Binder M."/>
            <person name="Riley R."/>
            <person name="Barry K."/>
            <person name="Blanchette R.A."/>
            <person name="Henrissat B."/>
            <person name="Martinez A.T."/>
            <person name="Otillar R."/>
            <person name="Spatafora J.W."/>
            <person name="Yadav J.S."/>
            <person name="Aerts A."/>
            <person name="Benoit I."/>
            <person name="Boyd A."/>
            <person name="Carlson A."/>
            <person name="Copeland A."/>
            <person name="Coutinho P.M."/>
            <person name="de Vries R.P."/>
            <person name="Ferreira P."/>
            <person name="Findley K."/>
            <person name="Foster B."/>
            <person name="Gaskell J."/>
            <person name="Glotzer D."/>
            <person name="Gorecki P."/>
            <person name="Heitman J."/>
            <person name="Hesse C."/>
            <person name="Hori C."/>
            <person name="Igarashi K."/>
            <person name="Jurgens J.A."/>
            <person name="Kallen N."/>
            <person name="Kersten P."/>
            <person name="Kohler A."/>
            <person name="Kuees U."/>
            <person name="Kumar T.K.A."/>
            <person name="Kuo A."/>
            <person name="LaButti K."/>
            <person name="Larrondo L.F."/>
            <person name="Lindquist E."/>
            <person name="Ling A."/>
            <person name="Lombard V."/>
            <person name="Lucas S."/>
            <person name="Lundell T."/>
            <person name="Martin R."/>
            <person name="McLaughlin D.J."/>
            <person name="Morgenstern I."/>
            <person name="Morin E."/>
            <person name="Murat C."/>
            <person name="Nagy L.G."/>
            <person name="Nolan M."/>
            <person name="Ohm R.A."/>
            <person name="Patyshakuliyeva A."/>
            <person name="Rokas A."/>
            <person name="Ruiz-Duenas F.J."/>
            <person name="Sabat G."/>
            <person name="Salamov A."/>
            <person name="Samejima M."/>
            <person name="Schmutz J."/>
            <person name="Slot J.C."/>
            <person name="St John F."/>
            <person name="Stenlid J."/>
            <person name="Sun H."/>
            <person name="Sun S."/>
            <person name="Syed K."/>
            <person name="Tsang A."/>
            <person name="Wiebenga A."/>
            <person name="Young D."/>
            <person name="Pisabarro A."/>
            <person name="Eastwood D.C."/>
            <person name="Martin F."/>
            <person name="Cullen D."/>
            <person name="Grigoriev I.V."/>
            <person name="Hibbett D.S."/>
        </authorList>
    </citation>
    <scope>NUCLEOTIDE SEQUENCE [LARGE SCALE GENOMIC DNA]</scope>
    <source>
        <strain evidence="12 13">ATCC 11539</strain>
    </source>
</reference>
<evidence type="ECO:0000313" key="12">
    <source>
        <dbReference type="EMBL" id="EPQ52033.1"/>
    </source>
</evidence>
<dbReference type="Pfam" id="PF00810">
    <property type="entry name" value="ER_lumen_recept"/>
    <property type="match status" value="1"/>
</dbReference>
<dbReference type="OrthoDB" id="3261888at2759"/>
<dbReference type="GO" id="GO:0015031">
    <property type="term" value="P:protein transport"/>
    <property type="evidence" value="ECO:0007669"/>
    <property type="project" value="UniProtKB-KW"/>
</dbReference>
<feature type="transmembrane region" description="Helical" evidence="11">
    <location>
        <begin position="76"/>
        <end position="96"/>
    </location>
</feature>
<comment type="similarity">
    <text evidence="2">Belongs to the ERD2 family.</text>
</comment>
<dbReference type="GO" id="GO:0016192">
    <property type="term" value="P:vesicle-mediated transport"/>
    <property type="evidence" value="ECO:0007669"/>
    <property type="project" value="UniProtKB-KW"/>
</dbReference>
<keyword evidence="3" id="KW-0813">Transport</keyword>
<evidence type="ECO:0000256" key="3">
    <source>
        <dbReference type="ARBA" id="ARBA00022448"/>
    </source>
</evidence>
<dbReference type="PANTHER" id="PTHR10585">
    <property type="entry name" value="ER LUMEN PROTEIN RETAINING RECEPTOR"/>
    <property type="match status" value="1"/>
</dbReference>
<keyword evidence="13" id="KW-1185">Reference proteome</keyword>
<evidence type="ECO:0000256" key="5">
    <source>
        <dbReference type="ARBA" id="ARBA00022824"/>
    </source>
</evidence>
<dbReference type="KEGG" id="gtr:GLOTRDRAFT_122773"/>
<evidence type="ECO:0000256" key="10">
    <source>
        <dbReference type="ARBA" id="ARBA00023170"/>
    </source>
</evidence>
<evidence type="ECO:0000313" key="13">
    <source>
        <dbReference type="Proteomes" id="UP000030669"/>
    </source>
</evidence>
<evidence type="ECO:0000256" key="4">
    <source>
        <dbReference type="ARBA" id="ARBA00022692"/>
    </source>
</evidence>
<dbReference type="GO" id="GO:0046923">
    <property type="term" value="F:ER retention sequence binding"/>
    <property type="evidence" value="ECO:0007669"/>
    <property type="project" value="InterPro"/>
</dbReference>